<comment type="caution">
    <text evidence="1">The sequence shown here is derived from an EMBL/GenBank/DDBJ whole genome shotgun (WGS) entry which is preliminary data.</text>
</comment>
<protein>
    <submittedName>
        <fullName evidence="1">Uncharacterized protein</fullName>
    </submittedName>
</protein>
<reference evidence="1 2" key="2">
    <citation type="journal article" date="2022" name="Mol. Ecol. Resour.">
        <title>The genomes of chicory, endive, great burdock and yacon provide insights into Asteraceae paleo-polyploidization history and plant inulin production.</title>
        <authorList>
            <person name="Fan W."/>
            <person name="Wang S."/>
            <person name="Wang H."/>
            <person name="Wang A."/>
            <person name="Jiang F."/>
            <person name="Liu H."/>
            <person name="Zhao H."/>
            <person name="Xu D."/>
            <person name="Zhang Y."/>
        </authorList>
    </citation>
    <scope>NUCLEOTIDE SEQUENCE [LARGE SCALE GENOMIC DNA]</scope>
    <source>
        <strain evidence="2">cv. Yunnan</strain>
        <tissue evidence="1">Leaves</tissue>
    </source>
</reference>
<dbReference type="Proteomes" id="UP001056120">
    <property type="component" value="Linkage Group LG27"/>
</dbReference>
<proteinExistence type="predicted"/>
<reference evidence="2" key="1">
    <citation type="journal article" date="2022" name="Mol. Ecol. Resour.">
        <title>The genomes of chicory, endive, great burdock and yacon provide insights into Asteraceae palaeo-polyploidization history and plant inulin production.</title>
        <authorList>
            <person name="Fan W."/>
            <person name="Wang S."/>
            <person name="Wang H."/>
            <person name="Wang A."/>
            <person name="Jiang F."/>
            <person name="Liu H."/>
            <person name="Zhao H."/>
            <person name="Xu D."/>
            <person name="Zhang Y."/>
        </authorList>
    </citation>
    <scope>NUCLEOTIDE SEQUENCE [LARGE SCALE GENOMIC DNA]</scope>
    <source>
        <strain evidence="2">cv. Yunnan</strain>
    </source>
</reference>
<sequence length="323" mass="36098">METTGLRNNNNKRSSQHEILQIFNRELGFNSPRNVSCRVSASEAVVKRIGLAGSDDRQVMFWNVAAKSVVRSYDSGHVNSILQARIMPFTDDRTSAADGQVRLGLVTENGLVQTKRLGEHEGRVHKLAVEPGSPYIFYSCGEDGFVQHFDLRSNTSTKLFCCCSFTGNNYVHSSLDSLALSSIIIDPRNPNYFSVGGSEEYARVYDIRKLQRAPASSNLGGPVDTFCPKHLIRTQGIITGMSYSNTIELLVSYNDEIIYLFQKDMGLGPYLVAVSEAHLDSLEEPQMQGMTSIERRHDSDDIAGDDAYELWYTLLIWFSLKLS</sequence>
<keyword evidence="2" id="KW-1185">Reference proteome</keyword>
<evidence type="ECO:0000313" key="1">
    <source>
        <dbReference type="EMBL" id="KAI3687775.1"/>
    </source>
</evidence>
<dbReference type="EMBL" id="CM042044">
    <property type="protein sequence ID" value="KAI3687775.1"/>
    <property type="molecule type" value="Genomic_DNA"/>
</dbReference>
<gene>
    <name evidence="1" type="ORF">L1987_81478</name>
</gene>
<evidence type="ECO:0000313" key="2">
    <source>
        <dbReference type="Proteomes" id="UP001056120"/>
    </source>
</evidence>
<organism evidence="1 2">
    <name type="scientific">Smallanthus sonchifolius</name>
    <dbReference type="NCBI Taxonomy" id="185202"/>
    <lineage>
        <taxon>Eukaryota</taxon>
        <taxon>Viridiplantae</taxon>
        <taxon>Streptophyta</taxon>
        <taxon>Embryophyta</taxon>
        <taxon>Tracheophyta</taxon>
        <taxon>Spermatophyta</taxon>
        <taxon>Magnoliopsida</taxon>
        <taxon>eudicotyledons</taxon>
        <taxon>Gunneridae</taxon>
        <taxon>Pentapetalae</taxon>
        <taxon>asterids</taxon>
        <taxon>campanulids</taxon>
        <taxon>Asterales</taxon>
        <taxon>Asteraceae</taxon>
        <taxon>Asteroideae</taxon>
        <taxon>Heliantheae alliance</taxon>
        <taxon>Millerieae</taxon>
        <taxon>Smallanthus</taxon>
    </lineage>
</organism>
<accession>A0ACB8YUT3</accession>
<name>A0ACB8YUT3_9ASTR</name>